<evidence type="ECO:0000313" key="2">
    <source>
        <dbReference type="Proteomes" id="UP000310477"/>
    </source>
</evidence>
<dbReference type="OrthoDB" id="769834at2"/>
<keyword evidence="2" id="KW-1185">Reference proteome</keyword>
<dbReference type="Proteomes" id="UP000310477">
    <property type="component" value="Unassembled WGS sequence"/>
</dbReference>
<name>A0A4U1BWE8_9SPHI</name>
<dbReference type="AlphaFoldDB" id="A0A4U1BWE8"/>
<proteinExistence type="predicted"/>
<accession>A0A4U1BWE8</accession>
<comment type="caution">
    <text evidence="1">The sequence shown here is derived from an EMBL/GenBank/DDBJ whole genome shotgun (WGS) entry which is preliminary data.</text>
</comment>
<reference evidence="1 2" key="1">
    <citation type="submission" date="2019-04" db="EMBL/GenBank/DDBJ databases">
        <title>Pedobacter sp. AR-2-6 sp. nov., isolated from Arctic soil.</title>
        <authorList>
            <person name="Dahal R.H."/>
            <person name="Kim D.-U."/>
        </authorList>
    </citation>
    <scope>NUCLEOTIDE SEQUENCE [LARGE SCALE GENOMIC DNA]</scope>
    <source>
        <strain evidence="1 2">AR-2-6</strain>
    </source>
</reference>
<dbReference type="EMBL" id="SWBO01000013">
    <property type="protein sequence ID" value="TKB97229.1"/>
    <property type="molecule type" value="Genomic_DNA"/>
</dbReference>
<sequence length="76" mass="8711">MEAYKFKAKVSENGTITIPESFGIKNREIEVIILNEVAPSVERKSMKSFLEKYSGVLKGVDPDHLKWDYLKEKHGL</sequence>
<evidence type="ECO:0000313" key="1">
    <source>
        <dbReference type="EMBL" id="TKB97229.1"/>
    </source>
</evidence>
<dbReference type="RefSeq" id="WP_136878262.1">
    <property type="nucleotide sequence ID" value="NZ_SWBO01000013.1"/>
</dbReference>
<protein>
    <submittedName>
        <fullName evidence="1">Uncharacterized protein</fullName>
    </submittedName>
</protein>
<organism evidence="1 2">
    <name type="scientific">Pedobacter cryotolerans</name>
    <dbReference type="NCBI Taxonomy" id="2571270"/>
    <lineage>
        <taxon>Bacteria</taxon>
        <taxon>Pseudomonadati</taxon>
        <taxon>Bacteroidota</taxon>
        <taxon>Sphingobacteriia</taxon>
        <taxon>Sphingobacteriales</taxon>
        <taxon>Sphingobacteriaceae</taxon>
        <taxon>Pedobacter</taxon>
    </lineage>
</organism>
<gene>
    <name evidence="1" type="ORF">FA045_16870</name>
</gene>